<evidence type="ECO:0000256" key="4">
    <source>
        <dbReference type="ARBA" id="ARBA00022692"/>
    </source>
</evidence>
<evidence type="ECO:0000256" key="5">
    <source>
        <dbReference type="ARBA" id="ARBA00023136"/>
    </source>
</evidence>
<dbReference type="SUPFAM" id="SSF49464">
    <property type="entry name" value="Carboxypeptidase regulatory domain-like"/>
    <property type="match status" value="1"/>
</dbReference>
<dbReference type="NCBIfam" id="TIGR04057">
    <property type="entry name" value="SusC_RagA_signa"/>
    <property type="match status" value="1"/>
</dbReference>
<dbReference type="NCBIfam" id="TIGR04056">
    <property type="entry name" value="OMP_RagA_SusC"/>
    <property type="match status" value="1"/>
</dbReference>
<evidence type="ECO:0000256" key="7">
    <source>
        <dbReference type="PROSITE-ProRule" id="PRU01360"/>
    </source>
</evidence>
<dbReference type="InterPro" id="IPR012910">
    <property type="entry name" value="Plug_dom"/>
</dbReference>
<dbReference type="InterPro" id="IPR037066">
    <property type="entry name" value="Plug_dom_sf"/>
</dbReference>
<feature type="domain" description="TonB-dependent receptor plug" evidence="9">
    <location>
        <begin position="143"/>
        <end position="250"/>
    </location>
</feature>
<dbReference type="GO" id="GO:0009279">
    <property type="term" value="C:cell outer membrane"/>
    <property type="evidence" value="ECO:0007669"/>
    <property type="project" value="UniProtKB-SubCell"/>
</dbReference>
<dbReference type="InterPro" id="IPR023997">
    <property type="entry name" value="TonB-dep_OMP_SusC/RagA_CS"/>
</dbReference>
<evidence type="ECO:0000256" key="8">
    <source>
        <dbReference type="SAM" id="SignalP"/>
    </source>
</evidence>
<dbReference type="PROSITE" id="PS52016">
    <property type="entry name" value="TONB_DEPENDENT_REC_3"/>
    <property type="match status" value="1"/>
</dbReference>
<dbReference type="Gene3D" id="2.170.130.10">
    <property type="entry name" value="TonB-dependent receptor, plug domain"/>
    <property type="match status" value="1"/>
</dbReference>
<dbReference type="Proteomes" id="UP000432516">
    <property type="component" value="Unassembled WGS sequence"/>
</dbReference>
<evidence type="ECO:0000256" key="2">
    <source>
        <dbReference type="ARBA" id="ARBA00022448"/>
    </source>
</evidence>
<evidence type="ECO:0000256" key="1">
    <source>
        <dbReference type="ARBA" id="ARBA00004571"/>
    </source>
</evidence>
<name>A0A3D9AEQ7_PARDI</name>
<dbReference type="InterPro" id="IPR023996">
    <property type="entry name" value="TonB-dep_OMP_SusC/RagA"/>
</dbReference>
<evidence type="ECO:0000256" key="6">
    <source>
        <dbReference type="ARBA" id="ARBA00023237"/>
    </source>
</evidence>
<dbReference type="EMBL" id="WKNE01000009">
    <property type="protein sequence ID" value="MRZ55615.1"/>
    <property type="molecule type" value="Genomic_DNA"/>
</dbReference>
<dbReference type="InterPro" id="IPR036942">
    <property type="entry name" value="Beta-barrel_TonB_sf"/>
</dbReference>
<comment type="subcellular location">
    <subcellularLocation>
        <location evidence="1 7">Cell outer membrane</location>
        <topology evidence="1 7">Multi-pass membrane protein</topology>
    </subcellularLocation>
</comment>
<accession>A0A3D9AEQ7</accession>
<evidence type="ECO:0000259" key="9">
    <source>
        <dbReference type="Pfam" id="PF07715"/>
    </source>
</evidence>
<dbReference type="FunFam" id="2.60.40.1120:FF:000003">
    <property type="entry name" value="Outer membrane protein Omp121"/>
    <property type="match status" value="1"/>
</dbReference>
<dbReference type="FunFam" id="2.170.130.10:FF:000008">
    <property type="entry name" value="SusC/RagA family TonB-linked outer membrane protein"/>
    <property type="match status" value="1"/>
</dbReference>
<dbReference type="RefSeq" id="WP_121956455.1">
    <property type="nucleotide sequence ID" value="NZ_CP103185.1"/>
</dbReference>
<proteinExistence type="inferred from homology"/>
<keyword evidence="2 7" id="KW-0813">Transport</keyword>
<feature type="signal peptide" evidence="8">
    <location>
        <begin position="1"/>
        <end position="27"/>
    </location>
</feature>
<keyword evidence="3 7" id="KW-1134">Transmembrane beta strand</keyword>
<dbReference type="AlphaFoldDB" id="A0A3D9AEQ7"/>
<reference evidence="10 11" key="1">
    <citation type="journal article" date="2019" name="Nat. Med.">
        <title>A library of human gut bacterial isolates paired with longitudinal multiomics data enables mechanistic microbiome research.</title>
        <authorList>
            <person name="Poyet M."/>
            <person name="Groussin M."/>
            <person name="Gibbons S.M."/>
            <person name="Avila-Pacheco J."/>
            <person name="Jiang X."/>
            <person name="Kearney S.M."/>
            <person name="Perrotta A.R."/>
            <person name="Berdy B."/>
            <person name="Zhao S."/>
            <person name="Lieberman T.D."/>
            <person name="Swanson P.K."/>
            <person name="Smith M."/>
            <person name="Roesemann S."/>
            <person name="Alexander J.E."/>
            <person name="Rich S.A."/>
            <person name="Livny J."/>
            <person name="Vlamakis H."/>
            <person name="Clish C."/>
            <person name="Bullock K."/>
            <person name="Deik A."/>
            <person name="Scott J."/>
            <person name="Pierce K.A."/>
            <person name="Xavier R.J."/>
            <person name="Alm E.J."/>
        </authorList>
    </citation>
    <scope>NUCLEOTIDE SEQUENCE [LARGE SCALE GENOMIC DNA]</scope>
    <source>
        <strain evidence="10 11">BIOML-A2</strain>
    </source>
</reference>
<dbReference type="SUPFAM" id="SSF56935">
    <property type="entry name" value="Porins"/>
    <property type="match status" value="1"/>
</dbReference>
<protein>
    <submittedName>
        <fullName evidence="10">SusC/RagA family TonB-linked outer membrane protein</fullName>
    </submittedName>
</protein>
<organism evidence="10 11">
    <name type="scientific">Parabacteroides distasonis</name>
    <dbReference type="NCBI Taxonomy" id="823"/>
    <lineage>
        <taxon>Bacteria</taxon>
        <taxon>Pseudomonadati</taxon>
        <taxon>Bacteroidota</taxon>
        <taxon>Bacteroidia</taxon>
        <taxon>Bacteroidales</taxon>
        <taxon>Tannerellaceae</taxon>
        <taxon>Parabacteroides</taxon>
    </lineage>
</organism>
<comment type="caution">
    <text evidence="10">The sequence shown here is derived from an EMBL/GenBank/DDBJ whole genome shotgun (WGS) entry which is preliminary data.</text>
</comment>
<evidence type="ECO:0000313" key="10">
    <source>
        <dbReference type="EMBL" id="MRZ55615.1"/>
    </source>
</evidence>
<dbReference type="Gene3D" id="2.60.40.1120">
    <property type="entry name" value="Carboxypeptidase-like, regulatory domain"/>
    <property type="match status" value="1"/>
</dbReference>
<gene>
    <name evidence="10" type="ORF">GKD68_12815</name>
</gene>
<dbReference type="InterPro" id="IPR039426">
    <property type="entry name" value="TonB-dep_rcpt-like"/>
</dbReference>
<keyword evidence="5 7" id="KW-0472">Membrane</keyword>
<dbReference type="Gene3D" id="2.40.170.20">
    <property type="entry name" value="TonB-dependent receptor, beta-barrel domain"/>
    <property type="match status" value="1"/>
</dbReference>
<dbReference type="InterPro" id="IPR008969">
    <property type="entry name" value="CarboxyPept-like_regulatory"/>
</dbReference>
<keyword evidence="8" id="KW-0732">Signal</keyword>
<keyword evidence="6 7" id="KW-0998">Cell outer membrane</keyword>
<comment type="similarity">
    <text evidence="7">Belongs to the TonB-dependent receptor family.</text>
</comment>
<evidence type="ECO:0000313" key="11">
    <source>
        <dbReference type="Proteomes" id="UP000432516"/>
    </source>
</evidence>
<sequence length="1036" mass="114329">MKSKMRTWNVAMGSLSLLFLCVSPALAIATNPSQENPYTEQNDDSVTQQRTRKVTGVVLDANGESIIGANVVVKGTNNGTITDLDGKFSIELSDGETLQVSFIGYNSKDVMVGAGENHIKVQLREDTQKLDEVVVVGYGTQIKRAVTGSVQSIKSEEMADMPVAQISQKMQGKFAGVQINQVSGKPGQGMTMRIRGQASLSGGTTPLYVVDGMPIVGDISTINPDEIESISVLKDASATSLYGSRAANGVVLIQTKTAQSGKKLSVDVYGGIQYVPEKGRPDMMDASEYARFRKEIAEENGLAVDPAYQHPEALGKGTDWYDVLFRPAAIQNYSLSYSNGDGKFKSSTVASYFNQDGVLTNSNYQRFSARANTEYVFSKIVKVGVNLAPSFSINNSPQSDGNWTEDKGSILQGAMLTTPLAPYKNEDGSIPLVASGPGLFDNPNWYNVVRLNKNKTQNTHLIANAFLEVEPVKDLKVKTSINADLTQNKWNSFKPSTSGEIYKAPYQIPEAKESNNLFYTWLWENTATYSKQIKDHSFDLLFGISAQKYHSEYTMVTGTNFPDDKISTFNAAPTITADGNINEWSLLSYIGRINYNYKGKYLLSAAMRRDGSSRFGKNNRWGNFPSVSAGWILSDEEFMKPLEKTISFLKARISYGIVGNDQIGNYTHLATITTTNSNFNNALASGRSISGMGNPNLGWERNKQVDVGLDVGFFNNRLSIMYDYYSKRTDALLFSLEVPISSGFYNIQSNAGKLKFWGHELSVSSKNLTGKLQWTTDLNISYNDNKCLQLGVDDAPIIGNNITQVGERIGQFYGLVWEGVYKNKEEFDKYPKHAQADVGTIRFKDVNGDGKVTQGDDRDIIGNPVPLWIVGMTNSFTYKNFDLSIVVSGGFGFELANMVDQFAGNLDGVFNVYKAVDNRWKSPENPGNGRYGTTKMGTTAPERDWFSSRFLYNGNYLTIKNITLGYQVPLRNRDIIKGLRAYVSFQNVYTFTSYIGANPEVNISNTGTTANSLQQGFDYTTYPVPRTITLGLNVNF</sequence>
<evidence type="ECO:0000256" key="3">
    <source>
        <dbReference type="ARBA" id="ARBA00022452"/>
    </source>
</evidence>
<dbReference type="Pfam" id="PF07715">
    <property type="entry name" value="Plug"/>
    <property type="match status" value="1"/>
</dbReference>
<dbReference type="Pfam" id="PF13715">
    <property type="entry name" value="CarbopepD_reg_2"/>
    <property type="match status" value="1"/>
</dbReference>
<feature type="chain" id="PRO_5030075754" evidence="8">
    <location>
        <begin position="28"/>
        <end position="1036"/>
    </location>
</feature>
<keyword evidence="4 7" id="KW-0812">Transmembrane</keyword>